<comment type="caution">
    <text evidence="2">The sequence shown here is derived from an EMBL/GenBank/DDBJ whole genome shotgun (WGS) entry which is preliminary data.</text>
</comment>
<evidence type="ECO:0000256" key="1">
    <source>
        <dbReference type="SAM" id="Phobius"/>
    </source>
</evidence>
<proteinExistence type="predicted"/>
<dbReference type="EMBL" id="CAJVRL010000002">
    <property type="protein sequence ID" value="CAG8949339.1"/>
    <property type="molecule type" value="Genomic_DNA"/>
</dbReference>
<accession>A0A9N9PEN2</accession>
<reference evidence="2" key="1">
    <citation type="submission" date="2021-07" db="EMBL/GenBank/DDBJ databases">
        <authorList>
            <person name="Durling M."/>
        </authorList>
    </citation>
    <scope>NUCLEOTIDE SEQUENCE</scope>
</reference>
<gene>
    <name evidence="2" type="ORF">HYFRA_00004965</name>
</gene>
<evidence type="ECO:0000313" key="2">
    <source>
        <dbReference type="EMBL" id="CAG8949339.1"/>
    </source>
</evidence>
<name>A0A9N9PEN2_9HELO</name>
<keyword evidence="1" id="KW-0812">Transmembrane</keyword>
<keyword evidence="1" id="KW-1133">Transmembrane helix</keyword>
<dbReference type="OrthoDB" id="4844401at2759"/>
<evidence type="ECO:0000313" key="3">
    <source>
        <dbReference type="Proteomes" id="UP000696280"/>
    </source>
</evidence>
<dbReference type="AlphaFoldDB" id="A0A9N9PEN2"/>
<dbReference type="Proteomes" id="UP000696280">
    <property type="component" value="Unassembled WGS sequence"/>
</dbReference>
<sequence>MLTPSKPLTLTPPSLSPPSLYLPLLPRILSTTTLFLLLQTYNTLNTLALQSYYAATVLACQSYYASWYTTVLLVKQAFVLVKYGAWAVKEGIKRVWRGSEGLRRKLWFELGVFILGNGNGIFLILFWPGWIVVGGLVLGGKFVWG</sequence>
<keyword evidence="1" id="KW-0472">Membrane</keyword>
<protein>
    <submittedName>
        <fullName evidence="2">Uncharacterized protein</fullName>
    </submittedName>
</protein>
<feature type="transmembrane region" description="Helical" evidence="1">
    <location>
        <begin position="106"/>
        <end position="127"/>
    </location>
</feature>
<keyword evidence="3" id="KW-1185">Reference proteome</keyword>
<organism evidence="2 3">
    <name type="scientific">Hymenoscyphus fraxineus</name>
    <dbReference type="NCBI Taxonomy" id="746836"/>
    <lineage>
        <taxon>Eukaryota</taxon>
        <taxon>Fungi</taxon>
        <taxon>Dikarya</taxon>
        <taxon>Ascomycota</taxon>
        <taxon>Pezizomycotina</taxon>
        <taxon>Leotiomycetes</taxon>
        <taxon>Helotiales</taxon>
        <taxon>Helotiaceae</taxon>
        <taxon>Hymenoscyphus</taxon>
    </lineage>
</organism>